<sequence>MTDNVIILNVFIGSILQETLRWSSQSDGLDQLLYAIRGKCFQFFYTFPHFVPQNNNCQGNYNYFKL</sequence>
<dbReference type="EMBL" id="JABEBT010000002">
    <property type="protein sequence ID" value="KAF7640006.1"/>
    <property type="molecule type" value="Genomic_DNA"/>
</dbReference>
<evidence type="ECO:0000313" key="2">
    <source>
        <dbReference type="Proteomes" id="UP000605970"/>
    </source>
</evidence>
<evidence type="ECO:0000313" key="1">
    <source>
        <dbReference type="EMBL" id="KAF7640006.1"/>
    </source>
</evidence>
<dbReference type="OrthoDB" id="10603601at2759"/>
<organism evidence="1 2">
    <name type="scientific">Meloidogyne graminicola</name>
    <dbReference type="NCBI Taxonomy" id="189291"/>
    <lineage>
        <taxon>Eukaryota</taxon>
        <taxon>Metazoa</taxon>
        <taxon>Ecdysozoa</taxon>
        <taxon>Nematoda</taxon>
        <taxon>Chromadorea</taxon>
        <taxon>Rhabditida</taxon>
        <taxon>Tylenchina</taxon>
        <taxon>Tylenchomorpha</taxon>
        <taxon>Tylenchoidea</taxon>
        <taxon>Meloidogynidae</taxon>
        <taxon>Meloidogyninae</taxon>
        <taxon>Meloidogyne</taxon>
    </lineage>
</organism>
<dbReference type="Proteomes" id="UP000605970">
    <property type="component" value="Unassembled WGS sequence"/>
</dbReference>
<protein>
    <submittedName>
        <fullName evidence="1">Uncharacterized protein</fullName>
    </submittedName>
</protein>
<proteinExistence type="predicted"/>
<reference evidence="1" key="1">
    <citation type="journal article" date="2020" name="Ecol. Evol.">
        <title>Genome structure and content of the rice root-knot nematode (Meloidogyne graminicola).</title>
        <authorList>
            <person name="Phan N.T."/>
            <person name="Danchin E.G.J."/>
            <person name="Klopp C."/>
            <person name="Perfus-Barbeoch L."/>
            <person name="Kozlowski D.K."/>
            <person name="Koutsovoulos G.D."/>
            <person name="Lopez-Roques C."/>
            <person name="Bouchez O."/>
            <person name="Zahm M."/>
            <person name="Besnard G."/>
            <person name="Bellafiore S."/>
        </authorList>
    </citation>
    <scope>NUCLEOTIDE SEQUENCE</scope>
    <source>
        <strain evidence="1">VN-18</strain>
    </source>
</reference>
<name>A0A8T0A3V9_9BILA</name>
<comment type="caution">
    <text evidence="1">The sequence shown here is derived from an EMBL/GenBank/DDBJ whole genome shotgun (WGS) entry which is preliminary data.</text>
</comment>
<accession>A0A8T0A3V9</accession>
<gene>
    <name evidence="1" type="ORF">Mgra_00000451</name>
</gene>
<dbReference type="AlphaFoldDB" id="A0A8T0A3V9"/>
<keyword evidence="2" id="KW-1185">Reference proteome</keyword>